<evidence type="ECO:0000313" key="2">
    <source>
        <dbReference type="EMBL" id="KKN20846.1"/>
    </source>
</evidence>
<proteinExistence type="predicted"/>
<comment type="caution">
    <text evidence="2">The sequence shown here is derived from an EMBL/GenBank/DDBJ whole genome shotgun (WGS) entry which is preliminary data.</text>
</comment>
<dbReference type="AlphaFoldDB" id="A0A0F9R6D0"/>
<evidence type="ECO:0000256" key="1">
    <source>
        <dbReference type="SAM" id="MobiDB-lite"/>
    </source>
</evidence>
<feature type="compositionally biased region" description="Basic and acidic residues" evidence="1">
    <location>
        <begin position="1"/>
        <end position="13"/>
    </location>
</feature>
<feature type="region of interest" description="Disordered" evidence="1">
    <location>
        <begin position="1"/>
        <end position="21"/>
    </location>
</feature>
<gene>
    <name evidence="2" type="ORF">LCGC14_0931500</name>
</gene>
<reference evidence="2" key="1">
    <citation type="journal article" date="2015" name="Nature">
        <title>Complex archaea that bridge the gap between prokaryotes and eukaryotes.</title>
        <authorList>
            <person name="Spang A."/>
            <person name="Saw J.H."/>
            <person name="Jorgensen S.L."/>
            <person name="Zaremba-Niedzwiedzka K."/>
            <person name="Martijn J."/>
            <person name="Lind A.E."/>
            <person name="van Eijk R."/>
            <person name="Schleper C."/>
            <person name="Guy L."/>
            <person name="Ettema T.J."/>
        </authorList>
    </citation>
    <scope>NUCLEOTIDE SEQUENCE</scope>
</reference>
<organism evidence="2">
    <name type="scientific">marine sediment metagenome</name>
    <dbReference type="NCBI Taxonomy" id="412755"/>
    <lineage>
        <taxon>unclassified sequences</taxon>
        <taxon>metagenomes</taxon>
        <taxon>ecological metagenomes</taxon>
    </lineage>
</organism>
<name>A0A0F9R6D0_9ZZZZ</name>
<protein>
    <submittedName>
        <fullName evidence="2">Uncharacterized protein</fullName>
    </submittedName>
</protein>
<dbReference type="EMBL" id="LAZR01003203">
    <property type="protein sequence ID" value="KKN20846.1"/>
    <property type="molecule type" value="Genomic_DNA"/>
</dbReference>
<sequence>MKYRVMMDGKPNEDFDTEPEARSVFGKRKAEVSKTKIVNGIRPSCNIHRCYQGKPCEVIERYTK</sequence>
<accession>A0A0F9R6D0</accession>